<dbReference type="PANTHER" id="PTHR12202">
    <property type="entry name" value="ESF1 HOMOLOG"/>
    <property type="match status" value="1"/>
</dbReference>
<dbReference type="InterPro" id="IPR012580">
    <property type="entry name" value="NUC153"/>
</dbReference>
<organism evidence="8 9">
    <name type="scientific">Sphaerobolus stellatus (strain SS14)</name>
    <dbReference type="NCBI Taxonomy" id="990650"/>
    <lineage>
        <taxon>Eukaryota</taxon>
        <taxon>Fungi</taxon>
        <taxon>Dikarya</taxon>
        <taxon>Basidiomycota</taxon>
        <taxon>Agaricomycotina</taxon>
        <taxon>Agaricomycetes</taxon>
        <taxon>Phallomycetidae</taxon>
        <taxon>Geastrales</taxon>
        <taxon>Sphaerobolaceae</taxon>
        <taxon>Sphaerobolus</taxon>
    </lineage>
</organism>
<evidence type="ECO:0000259" key="7">
    <source>
        <dbReference type="Pfam" id="PF25121"/>
    </source>
</evidence>
<feature type="compositionally biased region" description="Basic and acidic residues" evidence="5">
    <location>
        <begin position="474"/>
        <end position="487"/>
    </location>
</feature>
<keyword evidence="9" id="KW-1185">Reference proteome</keyword>
<dbReference type="Pfam" id="PF25121">
    <property type="entry name" value="RRM_ESF1"/>
    <property type="match status" value="1"/>
</dbReference>
<evidence type="ECO:0000256" key="1">
    <source>
        <dbReference type="ARBA" id="ARBA00004604"/>
    </source>
</evidence>
<feature type="region of interest" description="Disordered" evidence="5">
    <location>
        <begin position="70"/>
        <end position="129"/>
    </location>
</feature>
<accession>A0A0C9VS27</accession>
<keyword evidence="3" id="KW-0175">Coiled coil</keyword>
<dbReference type="InterPro" id="IPR056750">
    <property type="entry name" value="RRM_ESF1"/>
</dbReference>
<evidence type="ECO:0000256" key="3">
    <source>
        <dbReference type="ARBA" id="ARBA00023054"/>
    </source>
</evidence>
<evidence type="ECO:0000313" key="9">
    <source>
        <dbReference type="Proteomes" id="UP000054279"/>
    </source>
</evidence>
<feature type="domain" description="NUC153" evidence="6">
    <location>
        <begin position="589"/>
        <end position="616"/>
    </location>
</feature>
<gene>
    <name evidence="8" type="ORF">M422DRAFT_75247</name>
</gene>
<dbReference type="PANTHER" id="PTHR12202:SF0">
    <property type="entry name" value="ESF1 HOMOLOG"/>
    <property type="match status" value="1"/>
</dbReference>
<feature type="region of interest" description="Disordered" evidence="5">
    <location>
        <begin position="438"/>
        <end position="586"/>
    </location>
</feature>
<evidence type="ECO:0000256" key="2">
    <source>
        <dbReference type="ARBA" id="ARBA00009087"/>
    </source>
</evidence>
<protein>
    <recommendedName>
        <fullName evidence="10">NUC153 domain-containing protein</fullName>
    </recommendedName>
</protein>
<dbReference type="InterPro" id="IPR039754">
    <property type="entry name" value="Esf1"/>
</dbReference>
<feature type="compositionally biased region" description="Basic and acidic residues" evidence="5">
    <location>
        <begin position="621"/>
        <end position="636"/>
    </location>
</feature>
<comment type="subcellular location">
    <subcellularLocation>
        <location evidence="1">Nucleus</location>
        <location evidence="1">Nucleolus</location>
    </subcellularLocation>
</comment>
<evidence type="ECO:0000313" key="8">
    <source>
        <dbReference type="EMBL" id="KIJ45262.1"/>
    </source>
</evidence>
<feature type="compositionally biased region" description="Basic and acidic residues" evidence="5">
    <location>
        <begin position="1"/>
        <end position="15"/>
    </location>
</feature>
<dbReference type="OrthoDB" id="431825at2759"/>
<name>A0A0C9VS27_SPHS4</name>
<feature type="domain" description="ESF1 RRM" evidence="7">
    <location>
        <begin position="168"/>
        <end position="335"/>
    </location>
</feature>
<keyword evidence="4" id="KW-0539">Nucleus</keyword>
<feature type="compositionally biased region" description="Basic and acidic residues" evidence="5">
    <location>
        <begin position="538"/>
        <end position="557"/>
    </location>
</feature>
<feature type="compositionally biased region" description="Acidic residues" evidence="5">
    <location>
        <begin position="488"/>
        <end position="501"/>
    </location>
</feature>
<feature type="region of interest" description="Disordered" evidence="5">
    <location>
        <begin position="227"/>
        <end position="257"/>
    </location>
</feature>
<dbReference type="Proteomes" id="UP000054279">
    <property type="component" value="Unassembled WGS sequence"/>
</dbReference>
<dbReference type="EMBL" id="KN837113">
    <property type="protein sequence ID" value="KIJ45262.1"/>
    <property type="molecule type" value="Genomic_DNA"/>
</dbReference>
<feature type="compositionally biased region" description="Basic and acidic residues" evidence="5">
    <location>
        <begin position="227"/>
        <end position="245"/>
    </location>
</feature>
<feature type="region of interest" description="Disordered" evidence="5">
    <location>
        <begin position="413"/>
        <end position="432"/>
    </location>
</feature>
<sequence>MSDPRFARIKSDPRFRKPRKKENKVVVDDRFKSVFENDDTKGKGKAKKVDKYGRKVSAKQDTDNLKRFYRLEEDEEVPETTGPDYARGEILMESSSEGEDEEDKADDSGADDGTVILGRDSRKPIHVPNDELEIDLDESQFAELDALAEANLTNSKEEEVTTSGGEQTNRLAVVNLDWDHVKAIHLYKIFSSVLESKGKDKKGSVVAPKGKLLSVKVYPSRFGKERLEKEAAEGPPKEIFKRRIDDDDDDELDDEGKPIIQEDDGVEYDEDALRKYQLERLRYYYAIVTFDTVDASVHAFTELDGTELERSANLFDLSYVPNEMSFDEEVRDEATEDTTGLNFKGVEFVTDALRHSRVKLTWDDDDPERAKITRRALSKKEIEEADFRALIASDSEDEEDGAKRDKMRSLLLGGDDNELVPEGWGKDIEKTGDMEITFTPALSGKKDEVNEENETTLQRYLRKQKEKRKKKTTAKTEVDEQSNKVEDEFFGDDTEDEEEEPADKKHKKKGKKAEKPEAPPRVESTAEELELLVSSVDPSKDTKHFDMRSILKVEKTASKKGRKRDKKKGKDNEGGEDETQQNFSIDVKDDRFTALHEDHSFAIDPTNPHFKKTKSMAALLEERSKRQRGSGKEEATGTKAATEGETERSLSTLVESVKRKASAMGNDSGGKRRKV</sequence>
<dbReference type="AlphaFoldDB" id="A0A0C9VS27"/>
<evidence type="ECO:0000256" key="5">
    <source>
        <dbReference type="SAM" id="MobiDB-lite"/>
    </source>
</evidence>
<comment type="similarity">
    <text evidence="2">Belongs to the ESF1 family.</text>
</comment>
<proteinExistence type="inferred from homology"/>
<evidence type="ECO:0008006" key="10">
    <source>
        <dbReference type="Google" id="ProtNLM"/>
    </source>
</evidence>
<dbReference type="GO" id="GO:0003723">
    <property type="term" value="F:RNA binding"/>
    <property type="evidence" value="ECO:0007669"/>
    <property type="project" value="TreeGrafter"/>
</dbReference>
<feature type="compositionally biased region" description="Basic residues" evidence="5">
    <location>
        <begin position="558"/>
        <end position="567"/>
    </location>
</feature>
<dbReference type="HOGENOM" id="CLU_010564_0_1_1"/>
<dbReference type="GO" id="GO:0006364">
    <property type="term" value="P:rRNA processing"/>
    <property type="evidence" value="ECO:0007669"/>
    <property type="project" value="InterPro"/>
</dbReference>
<feature type="region of interest" description="Disordered" evidence="5">
    <location>
        <begin position="1"/>
        <end position="23"/>
    </location>
</feature>
<feature type="region of interest" description="Disordered" evidence="5">
    <location>
        <begin position="621"/>
        <end position="675"/>
    </location>
</feature>
<evidence type="ECO:0000256" key="4">
    <source>
        <dbReference type="ARBA" id="ARBA00023242"/>
    </source>
</evidence>
<dbReference type="Pfam" id="PF08159">
    <property type="entry name" value="NUC153"/>
    <property type="match status" value="1"/>
</dbReference>
<reference evidence="8 9" key="1">
    <citation type="submission" date="2014-06" db="EMBL/GenBank/DDBJ databases">
        <title>Evolutionary Origins and Diversification of the Mycorrhizal Mutualists.</title>
        <authorList>
            <consortium name="DOE Joint Genome Institute"/>
            <consortium name="Mycorrhizal Genomics Consortium"/>
            <person name="Kohler A."/>
            <person name="Kuo A."/>
            <person name="Nagy L.G."/>
            <person name="Floudas D."/>
            <person name="Copeland A."/>
            <person name="Barry K.W."/>
            <person name="Cichocki N."/>
            <person name="Veneault-Fourrey C."/>
            <person name="LaButti K."/>
            <person name="Lindquist E.A."/>
            <person name="Lipzen A."/>
            <person name="Lundell T."/>
            <person name="Morin E."/>
            <person name="Murat C."/>
            <person name="Riley R."/>
            <person name="Ohm R."/>
            <person name="Sun H."/>
            <person name="Tunlid A."/>
            <person name="Henrissat B."/>
            <person name="Grigoriev I.V."/>
            <person name="Hibbett D.S."/>
            <person name="Martin F."/>
        </authorList>
    </citation>
    <scope>NUCLEOTIDE SEQUENCE [LARGE SCALE GENOMIC DNA]</scope>
    <source>
        <strain evidence="8 9">SS14</strain>
    </source>
</reference>
<feature type="compositionally biased region" description="Acidic residues" evidence="5">
    <location>
        <begin position="96"/>
        <end position="110"/>
    </location>
</feature>
<evidence type="ECO:0000259" key="6">
    <source>
        <dbReference type="Pfam" id="PF08159"/>
    </source>
</evidence>
<dbReference type="GO" id="GO:0005730">
    <property type="term" value="C:nucleolus"/>
    <property type="evidence" value="ECO:0007669"/>
    <property type="project" value="UniProtKB-SubCell"/>
</dbReference>
<feature type="compositionally biased region" description="Basic residues" evidence="5">
    <location>
        <begin position="460"/>
        <end position="473"/>
    </location>
</feature>